<dbReference type="PANTHER" id="PTHR14435:SF2">
    <property type="entry name" value="ZINC FINGER PROTEIN 106"/>
    <property type="match status" value="1"/>
</dbReference>
<evidence type="ECO:0000313" key="6">
    <source>
        <dbReference type="Ensembl" id="ENSGACP00000044362.1"/>
    </source>
</evidence>
<feature type="region of interest" description="Disordered" evidence="4">
    <location>
        <begin position="1202"/>
        <end position="1323"/>
    </location>
</feature>
<feature type="compositionally biased region" description="Polar residues" evidence="4">
    <location>
        <begin position="294"/>
        <end position="312"/>
    </location>
</feature>
<dbReference type="GO" id="GO:0005829">
    <property type="term" value="C:cytosol"/>
    <property type="evidence" value="ECO:0007669"/>
    <property type="project" value="TreeGrafter"/>
</dbReference>
<feature type="coiled-coil region" evidence="3">
    <location>
        <begin position="158"/>
        <end position="195"/>
    </location>
</feature>
<feature type="compositionally biased region" description="Polar residues" evidence="4">
    <location>
        <begin position="824"/>
        <end position="841"/>
    </location>
</feature>
<name>A0AAQ4Q069_GASAC</name>
<feature type="compositionally biased region" description="Polar residues" evidence="4">
    <location>
        <begin position="509"/>
        <end position="526"/>
    </location>
</feature>
<dbReference type="Pfam" id="PF00400">
    <property type="entry name" value="WD40"/>
    <property type="match status" value="6"/>
</dbReference>
<feature type="region of interest" description="Disordered" evidence="4">
    <location>
        <begin position="818"/>
        <end position="952"/>
    </location>
</feature>
<dbReference type="Gene3D" id="3.30.160.60">
    <property type="entry name" value="Classic Zinc Finger"/>
    <property type="match status" value="1"/>
</dbReference>
<keyword evidence="1" id="KW-0862">Zinc</keyword>
<reference evidence="6 7" key="1">
    <citation type="journal article" date="2021" name="G3 (Bethesda)">
        <title>Improved contiguity of the threespine stickleback genome using long-read sequencing.</title>
        <authorList>
            <person name="Nath S."/>
            <person name="Shaw D.E."/>
            <person name="White M.A."/>
        </authorList>
    </citation>
    <scope>NUCLEOTIDE SEQUENCE [LARGE SCALE GENOMIC DNA]</scope>
    <source>
        <strain evidence="6 7">Lake Benthic</strain>
    </source>
</reference>
<dbReference type="GO" id="GO:0008286">
    <property type="term" value="P:insulin receptor signaling pathway"/>
    <property type="evidence" value="ECO:0007669"/>
    <property type="project" value="TreeGrafter"/>
</dbReference>
<dbReference type="PROSITE" id="PS00028">
    <property type="entry name" value="ZINC_FINGER_C2H2_1"/>
    <property type="match status" value="2"/>
</dbReference>
<protein>
    <submittedName>
        <fullName evidence="6">Zinc finger protein 106</fullName>
    </submittedName>
</protein>
<dbReference type="SUPFAM" id="SSF50978">
    <property type="entry name" value="WD40 repeat-like"/>
    <property type="match status" value="1"/>
</dbReference>
<evidence type="ECO:0000256" key="4">
    <source>
        <dbReference type="SAM" id="MobiDB-lite"/>
    </source>
</evidence>
<dbReference type="Proteomes" id="UP000007635">
    <property type="component" value="Chromosome XV"/>
</dbReference>
<dbReference type="Ensembl" id="ENSGACT00000048025.1">
    <property type="protein sequence ID" value="ENSGACP00000044362.1"/>
    <property type="gene ID" value="ENSGACG00000005202.2"/>
</dbReference>
<evidence type="ECO:0000313" key="7">
    <source>
        <dbReference type="Proteomes" id="UP000007635"/>
    </source>
</evidence>
<feature type="compositionally biased region" description="Low complexity" evidence="4">
    <location>
        <begin position="903"/>
        <end position="914"/>
    </location>
</feature>
<dbReference type="InterPro" id="IPR015943">
    <property type="entry name" value="WD40/YVTN_repeat-like_dom_sf"/>
</dbReference>
<feature type="region of interest" description="Disordered" evidence="4">
    <location>
        <begin position="1407"/>
        <end position="1431"/>
    </location>
</feature>
<feature type="compositionally biased region" description="Basic and acidic residues" evidence="4">
    <location>
        <begin position="1408"/>
        <end position="1419"/>
    </location>
</feature>
<dbReference type="InterPro" id="IPR003604">
    <property type="entry name" value="Matrin/U1-like-C_Znf_C2H2"/>
</dbReference>
<feature type="domain" description="C2H2-type" evidence="5">
    <location>
        <begin position="1728"/>
        <end position="1758"/>
    </location>
</feature>
<dbReference type="SMART" id="SM00451">
    <property type="entry name" value="ZnF_U1"/>
    <property type="match status" value="2"/>
</dbReference>
<feature type="compositionally biased region" description="Basic and acidic residues" evidence="4">
    <location>
        <begin position="869"/>
        <end position="879"/>
    </location>
</feature>
<feature type="compositionally biased region" description="Low complexity" evidence="4">
    <location>
        <begin position="610"/>
        <end position="638"/>
    </location>
</feature>
<organism evidence="6 7">
    <name type="scientific">Gasterosteus aculeatus aculeatus</name>
    <name type="common">three-spined stickleback</name>
    <dbReference type="NCBI Taxonomy" id="481459"/>
    <lineage>
        <taxon>Eukaryota</taxon>
        <taxon>Metazoa</taxon>
        <taxon>Chordata</taxon>
        <taxon>Craniata</taxon>
        <taxon>Vertebrata</taxon>
        <taxon>Euteleostomi</taxon>
        <taxon>Actinopterygii</taxon>
        <taxon>Neopterygii</taxon>
        <taxon>Teleostei</taxon>
        <taxon>Neoteleostei</taxon>
        <taxon>Acanthomorphata</taxon>
        <taxon>Eupercaria</taxon>
        <taxon>Perciformes</taxon>
        <taxon>Cottioidei</taxon>
        <taxon>Gasterosteales</taxon>
        <taxon>Gasterosteidae</taxon>
        <taxon>Gasterosteus</taxon>
    </lineage>
</organism>
<feature type="compositionally biased region" description="Low complexity" evidence="4">
    <location>
        <begin position="1054"/>
        <end position="1092"/>
    </location>
</feature>
<feature type="region of interest" description="Disordered" evidence="4">
    <location>
        <begin position="1023"/>
        <end position="1182"/>
    </location>
</feature>
<dbReference type="GO" id="GO:0016020">
    <property type="term" value="C:membrane"/>
    <property type="evidence" value="ECO:0007669"/>
    <property type="project" value="TreeGrafter"/>
</dbReference>
<feature type="compositionally biased region" description="Low complexity" evidence="4">
    <location>
        <begin position="1214"/>
        <end position="1227"/>
    </location>
</feature>
<feature type="compositionally biased region" description="Basic and acidic residues" evidence="4">
    <location>
        <begin position="682"/>
        <end position="705"/>
    </location>
</feature>
<dbReference type="GO" id="GO:0003723">
    <property type="term" value="F:RNA binding"/>
    <property type="evidence" value="ECO:0007669"/>
    <property type="project" value="InterPro"/>
</dbReference>
<evidence type="ECO:0000259" key="5">
    <source>
        <dbReference type="PROSITE" id="PS50157"/>
    </source>
</evidence>
<feature type="compositionally biased region" description="Polar residues" evidence="4">
    <location>
        <begin position="579"/>
        <end position="595"/>
    </location>
</feature>
<feature type="compositionally biased region" description="Basic and acidic residues" evidence="4">
    <location>
        <begin position="728"/>
        <end position="742"/>
    </location>
</feature>
<feature type="repeat" description="WD" evidence="2">
    <location>
        <begin position="1482"/>
        <end position="1526"/>
    </location>
</feature>
<feature type="compositionally biased region" description="Low complexity" evidence="4">
    <location>
        <begin position="463"/>
        <end position="472"/>
    </location>
</feature>
<keyword evidence="1" id="KW-0863">Zinc-finger</keyword>
<feature type="compositionally biased region" description="Polar residues" evidence="4">
    <location>
        <begin position="343"/>
        <end position="356"/>
    </location>
</feature>
<sequence length="1798" mass="197597">MRPGCCGSLNAHNIQLRSSHTHHIIIQGGLLLCPYKSFDDLFIQFTALTLTIHLFLLVFKMARNRECILCETVYSTKQEMDEHMRSMLHHRELEKLKGRDCGHGCRVCKLTVVSLTDYASHISSAAHKQNVEAAEKMHPGNDETYFDQALVDLIGKRKEQIRKEKNAAAAKLAKEEEDRRRKEEFQQRLKETKERYRLERAWKQQSQGFSGSGHRTWYGGNQYNGYAGAAPSWQHGTQRKSATWHAREPPNFQRWAPTEFAGASSPCQEDFRKKQCDQGSVFGNQRSRLPWLSNGGSSNGVYGRNNISQSPQRSRHLNFLGPFTATAAPPNFLAQADQFLPKTGNQQGDESLNGRGQTEEPDHSNTKSSKTFGSNPKLDKACRWSPYPVPKGFESALQKDTNPNSSEQYAKVPKPQTQDKALETSAVNRQSRPEQKLEQFSSSGQAEEKGKKKTNPKTKSRDSSSSNSSGSSAQKDGNQNGTSGPSSQKAKQPAPRKDKKAPSLPSLDSVAQTSKASSVASAQSNPPAEPSGSRAPLAGPLQSRPERQLPETLKKAKKTVSENRARNHRTEVTLHIAEDQQSPTGANKSNRQNAAKPSLPDLVRPEKPALQSSDSSQFLQSLQVSTSTMESSEPASSSRDGGEEAEEERRRRRAEMETDEASPAGGGPSSESDASRSGEAQTDSREAAEEPRLDLPPVLKRDLTKHIGCKSKAGSHEPNLNIARRVRNLSESRRSDTEKDSGLKPTVRQLLSASGSRRNVNWDQVYQEVRKKQDKGKGMPRFGIEMVPMDQEDQSQDGCHIPLLEGFEWESLVATPTSRKRSLSESSITPASSHSLFTSLMAQEEQREALSSEKQRSVPPDTALAPGNKDTRREVERTLDQSGAEAQKQPDKLMSATARALRGSDSVLGDSSSGTELCEGQGTGKRRRAAKETPSAEASCLNHSNKRRKVKSKKERLQIDQLLTVSLREDELSRCLQTVDGSLIQARAALEAAYMEVQRLMVVKQQMTTEMSTLRDKRIELLKGMQGNMEEAPRLKVKEEEMESPEAEPPAPSSVPLSSVAHTPADAPADTAADAPADTPADTPSHTPAVPSRRPPAEPASPPSPPSPPFSILPFLPLVIKQEPQSPVHAGSEPDPVDNKTHSAHSTTPELLRGRPAASPPDPAPNFHPSLETKQTYTDQIWENFKDPADCKESLSDLVKATEKVTSKTPFNLPPASRRSSEASSVVDCAATQAFAPHSALNPPASPSELRGGKRVRKLKKRKVLKKALGAEQPESSDTEVDGDASRPRWLRPRRRPSGSSVVSTSSPPSEGREGDAAPGLPEEACRQLFMSVKLKRVDRFDSRPRGAAAQLAPYLDSEESMQVTAACEQPAADALVPTPAPVQVPDSSTPEPRSLACNEVTSTSDMEVCRSSESDLPKMSKISSDASSDHGVDDMLTEGVFEGHQEAVNAMQVHNGLLYTCSGDRTIKAFDLVSHKCVGVFEGHSSKVSCLLVSAAVSLHHRLYSGSSDQTIRCYNLKTQELEQQFTLSDRVLCLHSRWKILYAGLANGMVVTFNLKTNKEAEVFDCHGPRAVSCLASSQEGARKILLVGSYDSTISVRDAKSGLLLRTLQGHTKTVLCMKVANDLVFSGSSDQCVYAHNIHTGELVRVYKGHSHAVTVVSILGKVMVTACLDKLVRVFDLQSHSQLQVYGGHKDMVMCMAVHKNMIYSGCYDGSVQAVKLNLMQNYRCRWLGCSLVFGMMEHLQHHVVGQHAGANSQLLKCRWKNCEEFFCPRNRSKQEMLVHMQKHAEEETQLEP</sequence>
<keyword evidence="7" id="KW-1185">Reference proteome</keyword>
<feature type="compositionally biased region" description="Polar residues" evidence="4">
    <location>
        <begin position="415"/>
        <end position="430"/>
    </location>
</feature>
<dbReference type="SMART" id="SM00355">
    <property type="entry name" value="ZnF_C2H2"/>
    <property type="match status" value="4"/>
</dbReference>
<accession>A0AAQ4Q069</accession>
<dbReference type="PANTHER" id="PTHR14435">
    <property type="entry name" value="ZINC FINGER PROTEIN 106"/>
    <property type="match status" value="1"/>
</dbReference>
<dbReference type="PROSITE" id="PS50157">
    <property type="entry name" value="ZINC_FINGER_C2H2_2"/>
    <property type="match status" value="1"/>
</dbReference>
<keyword evidence="2" id="KW-0853">WD repeat</keyword>
<dbReference type="InterPro" id="IPR013087">
    <property type="entry name" value="Znf_C2H2_type"/>
</dbReference>
<reference evidence="6" key="2">
    <citation type="submission" date="2025-08" db="UniProtKB">
        <authorList>
            <consortium name="Ensembl"/>
        </authorList>
    </citation>
    <scope>IDENTIFICATION</scope>
</reference>
<keyword evidence="1" id="KW-0479">Metal-binding</keyword>
<dbReference type="Gene3D" id="2.130.10.10">
    <property type="entry name" value="YVTN repeat-like/Quinoprotein amine dehydrogenase"/>
    <property type="match status" value="2"/>
</dbReference>
<dbReference type="SMART" id="SM00564">
    <property type="entry name" value="PQQ"/>
    <property type="match status" value="7"/>
</dbReference>
<feature type="compositionally biased region" description="Basic and acidic residues" evidence="4">
    <location>
        <begin position="544"/>
        <end position="578"/>
    </location>
</feature>
<keyword evidence="3" id="KW-0175">Coiled coil</keyword>
<dbReference type="InterPro" id="IPR036322">
    <property type="entry name" value="WD40_repeat_dom_sf"/>
</dbReference>
<feature type="compositionally biased region" description="Basic and acidic residues" evidence="4">
    <location>
        <begin position="844"/>
        <end position="856"/>
    </location>
</feature>
<evidence type="ECO:0000256" key="1">
    <source>
        <dbReference type="PROSITE-ProRule" id="PRU00042"/>
    </source>
</evidence>
<dbReference type="GeneTree" id="ENSGT00940000157336"/>
<feature type="compositionally biased region" description="Basic residues" evidence="4">
    <location>
        <begin position="1253"/>
        <end position="1266"/>
    </location>
</feature>
<dbReference type="GO" id="GO:0008270">
    <property type="term" value="F:zinc ion binding"/>
    <property type="evidence" value="ECO:0007669"/>
    <property type="project" value="UniProtKB-KW"/>
</dbReference>
<feature type="region of interest" description="Disordered" evidence="4">
    <location>
        <begin position="282"/>
        <end position="314"/>
    </location>
</feature>
<evidence type="ECO:0000256" key="2">
    <source>
        <dbReference type="PROSITE-ProRule" id="PRU00221"/>
    </source>
</evidence>
<evidence type="ECO:0000256" key="3">
    <source>
        <dbReference type="SAM" id="Coils"/>
    </source>
</evidence>
<dbReference type="PROSITE" id="PS50082">
    <property type="entry name" value="WD_REPEATS_2"/>
    <property type="match status" value="1"/>
</dbReference>
<dbReference type="CDD" id="cd00200">
    <property type="entry name" value="WD40"/>
    <property type="match status" value="1"/>
</dbReference>
<feature type="region of interest" description="Disordered" evidence="4">
    <location>
        <begin position="341"/>
        <end position="755"/>
    </location>
</feature>
<feature type="compositionally biased region" description="Pro residues" evidence="4">
    <location>
        <begin position="1093"/>
        <end position="1111"/>
    </location>
</feature>
<dbReference type="InterPro" id="IPR001680">
    <property type="entry name" value="WD40_rpt"/>
</dbReference>
<dbReference type="InterPro" id="IPR042622">
    <property type="entry name" value="Znf106"/>
</dbReference>
<dbReference type="InterPro" id="IPR018391">
    <property type="entry name" value="PQQ_b-propeller_rpt"/>
</dbReference>
<dbReference type="GO" id="GO:0017124">
    <property type="term" value="F:SH3 domain binding"/>
    <property type="evidence" value="ECO:0007669"/>
    <property type="project" value="TreeGrafter"/>
</dbReference>
<feature type="compositionally biased region" description="Low complexity" evidence="4">
    <location>
        <begin position="1298"/>
        <end position="1310"/>
    </location>
</feature>
<reference evidence="6" key="3">
    <citation type="submission" date="2025-09" db="UniProtKB">
        <authorList>
            <consortium name="Ensembl"/>
        </authorList>
    </citation>
    <scope>IDENTIFICATION</scope>
</reference>
<feature type="compositionally biased region" description="Polar residues" evidence="4">
    <location>
        <begin position="1172"/>
        <end position="1181"/>
    </location>
</feature>
<feature type="compositionally biased region" description="Polar residues" evidence="4">
    <location>
        <begin position="473"/>
        <end position="490"/>
    </location>
</feature>
<feature type="compositionally biased region" description="Polar residues" evidence="4">
    <location>
        <begin position="398"/>
        <end position="408"/>
    </location>
</feature>
<dbReference type="SMART" id="SM00320">
    <property type="entry name" value="WD40"/>
    <property type="match status" value="6"/>
</dbReference>
<proteinExistence type="predicted"/>
<dbReference type="FunFam" id="2.130.10.10:FF:000114">
    <property type="entry name" value="zinc finger protein 106 isoform X1"/>
    <property type="match status" value="1"/>
</dbReference>